<dbReference type="Proteomes" id="UP000199666">
    <property type="component" value="Unassembled WGS sequence"/>
</dbReference>
<dbReference type="PANTHER" id="PTHR43115:SF4">
    <property type="entry name" value="DEHYDROGENASE_REDUCTASE SDR FAMILY MEMBER 11"/>
    <property type="match status" value="1"/>
</dbReference>
<accession>A0A1I2Y5M4</accession>
<gene>
    <name evidence="4" type="ORF">SAMN04489864_106242</name>
</gene>
<dbReference type="STRING" id="414048.SAMN04489864_106242"/>
<dbReference type="EMBL" id="FOPP01000006">
    <property type="protein sequence ID" value="SFH21010.1"/>
    <property type="molecule type" value="Genomic_DNA"/>
</dbReference>
<protein>
    <submittedName>
        <fullName evidence="4">Short-chain dehydrogenase</fullName>
    </submittedName>
</protein>
<name>A0A1I2Y5M4_9SPHI</name>
<dbReference type="Pfam" id="PF00106">
    <property type="entry name" value="adh_short"/>
    <property type="match status" value="1"/>
</dbReference>
<proteinExistence type="inferred from homology"/>
<evidence type="ECO:0000313" key="4">
    <source>
        <dbReference type="EMBL" id="SFH21010.1"/>
    </source>
</evidence>
<comment type="similarity">
    <text evidence="1 3">Belongs to the short-chain dehydrogenases/reductases (SDR) family.</text>
</comment>
<dbReference type="InterPro" id="IPR020904">
    <property type="entry name" value="Sc_DH/Rdtase_CS"/>
</dbReference>
<dbReference type="SUPFAM" id="SSF51735">
    <property type="entry name" value="NAD(P)-binding Rossmann-fold domains"/>
    <property type="match status" value="1"/>
</dbReference>
<dbReference type="Gene3D" id="3.40.50.720">
    <property type="entry name" value="NAD(P)-binding Rossmann-like Domain"/>
    <property type="match status" value="1"/>
</dbReference>
<dbReference type="InterPro" id="IPR036291">
    <property type="entry name" value="NAD(P)-bd_dom_sf"/>
</dbReference>
<evidence type="ECO:0000256" key="1">
    <source>
        <dbReference type="ARBA" id="ARBA00006484"/>
    </source>
</evidence>
<keyword evidence="5" id="KW-1185">Reference proteome</keyword>
<evidence type="ECO:0000256" key="3">
    <source>
        <dbReference type="RuleBase" id="RU000363"/>
    </source>
</evidence>
<evidence type="ECO:0000256" key="2">
    <source>
        <dbReference type="ARBA" id="ARBA00023002"/>
    </source>
</evidence>
<dbReference type="PRINTS" id="PR00081">
    <property type="entry name" value="GDHRDH"/>
</dbReference>
<keyword evidence="2" id="KW-0560">Oxidoreductase</keyword>
<dbReference type="InterPro" id="IPR002347">
    <property type="entry name" value="SDR_fam"/>
</dbReference>
<dbReference type="PRINTS" id="PR00080">
    <property type="entry name" value="SDRFAMILY"/>
</dbReference>
<dbReference type="PANTHER" id="PTHR43115">
    <property type="entry name" value="DEHYDROGENASE/REDUCTASE SDR FAMILY MEMBER 11"/>
    <property type="match status" value="1"/>
</dbReference>
<organism evidence="4 5">
    <name type="scientific">Pedobacter insulae</name>
    <dbReference type="NCBI Taxonomy" id="414048"/>
    <lineage>
        <taxon>Bacteria</taxon>
        <taxon>Pseudomonadati</taxon>
        <taxon>Bacteroidota</taxon>
        <taxon>Sphingobacteriia</taxon>
        <taxon>Sphingobacteriales</taxon>
        <taxon>Sphingobacteriaceae</taxon>
        <taxon>Pedobacter</taxon>
    </lineage>
</organism>
<dbReference type="PROSITE" id="PS00061">
    <property type="entry name" value="ADH_SHORT"/>
    <property type="match status" value="1"/>
</dbReference>
<dbReference type="AlphaFoldDB" id="A0A1I2Y5M4"/>
<evidence type="ECO:0000313" key="5">
    <source>
        <dbReference type="Proteomes" id="UP000199666"/>
    </source>
</evidence>
<reference evidence="4 5" key="1">
    <citation type="submission" date="2016-10" db="EMBL/GenBank/DDBJ databases">
        <authorList>
            <person name="de Groot N.N."/>
        </authorList>
    </citation>
    <scope>NUCLEOTIDE SEQUENCE [LARGE SCALE GENOMIC DNA]</scope>
    <source>
        <strain evidence="4 5">DSM 18684</strain>
    </source>
</reference>
<sequence length="237" mass="25902">MSKNKKMNAVITGASKGIGRAIASILARNGYNLAICARNSSELKTFQNELQDFGVTVFAQAIDCSKKEEVISFFNSVKAKMPTIDVLINNVGTFIPGNFLDEEDEVFEIQQQLNVNVAYYMSKNFGKMMRDARSGHIFNVCSVASRQTVENAGSYSVTKTAMLSLNNVLRKELAQFNVKVTAILPGSTLTASWEGTTIAAETFVQPEDIANSVYSILSLSSGVNVDEIVLTPLKFDK</sequence>
<dbReference type="GO" id="GO:0016491">
    <property type="term" value="F:oxidoreductase activity"/>
    <property type="evidence" value="ECO:0007669"/>
    <property type="project" value="UniProtKB-KW"/>
</dbReference>
<dbReference type="CDD" id="cd05233">
    <property type="entry name" value="SDR_c"/>
    <property type="match status" value="1"/>
</dbReference>